<dbReference type="PANTHER" id="PTHR19143">
    <property type="entry name" value="FIBRINOGEN/TENASCIN/ANGIOPOEITIN"/>
    <property type="match status" value="1"/>
</dbReference>
<evidence type="ECO:0000313" key="3">
    <source>
        <dbReference type="WBParaSite" id="PSAMB.scaffold3006size20076.g20038.t1"/>
    </source>
</evidence>
<dbReference type="InterPro" id="IPR014716">
    <property type="entry name" value="Fibrinogen_a/b/g_C_1"/>
</dbReference>
<dbReference type="PROSITE" id="PS51406">
    <property type="entry name" value="FIBRINOGEN_C_2"/>
    <property type="match status" value="1"/>
</dbReference>
<keyword evidence="2" id="KW-1185">Reference proteome</keyword>
<feature type="domain" description="Fibrinogen C-terminal" evidence="1">
    <location>
        <begin position="1"/>
        <end position="192"/>
    </location>
</feature>
<dbReference type="SMART" id="SM00186">
    <property type="entry name" value="FBG"/>
    <property type="match status" value="1"/>
</dbReference>
<dbReference type="SUPFAM" id="SSF56496">
    <property type="entry name" value="Fibrinogen C-terminal domain-like"/>
    <property type="match status" value="1"/>
</dbReference>
<dbReference type="GO" id="GO:0005615">
    <property type="term" value="C:extracellular space"/>
    <property type="evidence" value="ECO:0007669"/>
    <property type="project" value="TreeGrafter"/>
</dbReference>
<dbReference type="Proteomes" id="UP000887566">
    <property type="component" value="Unplaced"/>
</dbReference>
<dbReference type="InterPro" id="IPR050373">
    <property type="entry name" value="Fibrinogen_C-term_domain"/>
</dbReference>
<evidence type="ECO:0000259" key="1">
    <source>
        <dbReference type="PROSITE" id="PS51406"/>
    </source>
</evidence>
<accession>A0A914W1D1</accession>
<dbReference type="InterPro" id="IPR002181">
    <property type="entry name" value="Fibrinogen_a/b/g_C_dom"/>
</dbReference>
<dbReference type="WBParaSite" id="PSAMB.scaffold3006size20076.g20038.t1">
    <property type="protein sequence ID" value="PSAMB.scaffold3006size20076.g20038.t1"/>
    <property type="gene ID" value="PSAMB.scaffold3006size20076.g20038"/>
</dbReference>
<name>A0A914W1D1_9BILA</name>
<protein>
    <submittedName>
        <fullName evidence="3">Fibrinogen C-terminal domain-containing protein</fullName>
    </submittedName>
</protein>
<dbReference type="InterPro" id="IPR036056">
    <property type="entry name" value="Fibrinogen-like_C"/>
</dbReference>
<sequence length="237" mass="27124">METDGGGWTVFQRRTDNDMLLYDYYTWNQYKTGFNNGFEDTLWLGNDIIHVLSTKDSNVELRIDLWGNRKPGSSNRNGHWWEKYTNFYIDDEAQSYTLHVSPSFAGNATTSSNSGIYSSNGFKFSTRDAFRGPEPSCISKWQYGAWWLGDHCAYAGLNGKYNPTPEENGICWYTGAFWIIPVQSRMMLRSLVNDPETDLQLFRSYKEAAEQGDAHAQFKLGEKPLNKDMHLANPTSA</sequence>
<dbReference type="Pfam" id="PF00147">
    <property type="entry name" value="Fibrinogen_C"/>
    <property type="match status" value="1"/>
</dbReference>
<evidence type="ECO:0000313" key="2">
    <source>
        <dbReference type="Proteomes" id="UP000887566"/>
    </source>
</evidence>
<proteinExistence type="predicted"/>
<dbReference type="Gene3D" id="3.90.215.10">
    <property type="entry name" value="Gamma Fibrinogen, chain A, domain 1"/>
    <property type="match status" value="1"/>
</dbReference>
<dbReference type="PANTHER" id="PTHR19143:SF327">
    <property type="entry name" value="FI21813P1-RELATED"/>
    <property type="match status" value="1"/>
</dbReference>
<reference evidence="3" key="1">
    <citation type="submission" date="2022-11" db="UniProtKB">
        <authorList>
            <consortium name="WormBaseParasite"/>
        </authorList>
    </citation>
    <scope>IDENTIFICATION</scope>
</reference>
<organism evidence="2 3">
    <name type="scientific">Plectus sambesii</name>
    <dbReference type="NCBI Taxonomy" id="2011161"/>
    <lineage>
        <taxon>Eukaryota</taxon>
        <taxon>Metazoa</taxon>
        <taxon>Ecdysozoa</taxon>
        <taxon>Nematoda</taxon>
        <taxon>Chromadorea</taxon>
        <taxon>Plectida</taxon>
        <taxon>Plectina</taxon>
        <taxon>Plectoidea</taxon>
        <taxon>Plectidae</taxon>
        <taxon>Plectus</taxon>
    </lineage>
</organism>
<dbReference type="AlphaFoldDB" id="A0A914W1D1"/>